<dbReference type="AlphaFoldDB" id="A0A314ZF57"/>
<comment type="caution">
    <text evidence="4">The sequence shown here is derived from an EMBL/GenBank/DDBJ whole genome shotgun (WGS) entry which is preliminary data.</text>
</comment>
<dbReference type="InterPro" id="IPR039777">
    <property type="entry name" value="IFRD"/>
</dbReference>
<evidence type="ECO:0000313" key="5">
    <source>
        <dbReference type="Proteomes" id="UP000250321"/>
    </source>
</evidence>
<dbReference type="PANTHER" id="PTHR12354:SF1">
    <property type="entry name" value="INTERFERON-RELATED DEVELOPMENTAL REGULATOR 1"/>
    <property type="match status" value="1"/>
</dbReference>
<dbReference type="STRING" id="2094558.A0A314ZF57"/>
<name>A0A314ZF57_PRUYE</name>
<evidence type="ECO:0000313" key="4">
    <source>
        <dbReference type="EMBL" id="PQQ00526.1"/>
    </source>
</evidence>
<dbReference type="Pfam" id="PF05004">
    <property type="entry name" value="IFRD"/>
    <property type="match status" value="1"/>
</dbReference>
<feature type="domain" description="Interferon-related developmental regulator N-terminal" evidence="3">
    <location>
        <begin position="60"/>
        <end position="313"/>
    </location>
</feature>
<dbReference type="OrthoDB" id="1147916at2759"/>
<accession>A0A314ZF57</accession>
<dbReference type="InterPro" id="IPR016024">
    <property type="entry name" value="ARM-type_fold"/>
</dbReference>
<sequence>MRSRTLLPAQMTERGGFIEHVEKRQAPPSSSRKRSQKSNDILLRRRAGRKPVLAAGDDESYEEVPRPSQPKRLYHYLEMLYEKRGSKREEALASIIEVLACRLENDYLEEKFATFLYRGLNSLKIGSSKEKQLSLHVIGLLAIIICCEDKLSEVRRELLSVLSNALKSGTTTLKMLNCLAIVGFFGSTNSEETESAMQIIWEFIDPESVNDVNTKKHSPEVLVAAIYSWLFLLTSMEGWRLSHNSWNGAVCYFSNLLEHSDKLVRVAACEALALIYETGNIDKFWKEAKDHSNYSHMQQSLRENVLKKLKCLYLDTRSENIPRSENITKKVCEVVNYFESFQCLGTSLTINGKDLKLSSWYQMIQLQFLKNFLNDGFKTHMKENEKLQHLFEFNPRRIKNLGPELYVSTTDKITVRLFLPEERNAETLTKENKKKERVWRNSRLEKARTQLMSKHRRMSEEMNCCDYD</sequence>
<protein>
    <recommendedName>
        <fullName evidence="3">Interferon-related developmental regulator N-terminal domain-containing protein</fullName>
    </recommendedName>
</protein>
<keyword evidence="5" id="KW-1185">Reference proteome</keyword>
<organism evidence="4 5">
    <name type="scientific">Prunus yedoensis var. nudiflora</name>
    <dbReference type="NCBI Taxonomy" id="2094558"/>
    <lineage>
        <taxon>Eukaryota</taxon>
        <taxon>Viridiplantae</taxon>
        <taxon>Streptophyta</taxon>
        <taxon>Embryophyta</taxon>
        <taxon>Tracheophyta</taxon>
        <taxon>Spermatophyta</taxon>
        <taxon>Magnoliopsida</taxon>
        <taxon>eudicotyledons</taxon>
        <taxon>Gunneridae</taxon>
        <taxon>Pentapetalae</taxon>
        <taxon>rosids</taxon>
        <taxon>fabids</taxon>
        <taxon>Rosales</taxon>
        <taxon>Rosaceae</taxon>
        <taxon>Amygdaloideae</taxon>
        <taxon>Amygdaleae</taxon>
        <taxon>Prunus</taxon>
    </lineage>
</organism>
<dbReference type="Gene3D" id="1.25.10.10">
    <property type="entry name" value="Leucine-rich Repeat Variant"/>
    <property type="match status" value="1"/>
</dbReference>
<dbReference type="Proteomes" id="UP000250321">
    <property type="component" value="Unassembled WGS sequence"/>
</dbReference>
<evidence type="ECO:0000256" key="2">
    <source>
        <dbReference type="SAM" id="MobiDB-lite"/>
    </source>
</evidence>
<proteinExistence type="inferred from homology"/>
<feature type="region of interest" description="Disordered" evidence="2">
    <location>
        <begin position="1"/>
        <end position="48"/>
    </location>
</feature>
<evidence type="ECO:0000259" key="3">
    <source>
        <dbReference type="Pfam" id="PF05004"/>
    </source>
</evidence>
<evidence type="ECO:0000256" key="1">
    <source>
        <dbReference type="ARBA" id="ARBA00008828"/>
    </source>
</evidence>
<gene>
    <name evidence="4" type="ORF">Pyn_31849</name>
</gene>
<dbReference type="InterPro" id="IPR011989">
    <property type="entry name" value="ARM-like"/>
</dbReference>
<dbReference type="EMBL" id="PJQY01001692">
    <property type="protein sequence ID" value="PQQ00526.1"/>
    <property type="molecule type" value="Genomic_DNA"/>
</dbReference>
<reference evidence="4 5" key="1">
    <citation type="submission" date="2018-02" db="EMBL/GenBank/DDBJ databases">
        <title>Draft genome of wild Prunus yedoensis var. nudiflora.</title>
        <authorList>
            <person name="Baek S."/>
            <person name="Kim J.-H."/>
            <person name="Choi K."/>
            <person name="Kim G.-B."/>
            <person name="Cho A."/>
            <person name="Jang H."/>
            <person name="Shin C.-H."/>
            <person name="Yu H.-J."/>
            <person name="Mun J.-H."/>
        </authorList>
    </citation>
    <scope>NUCLEOTIDE SEQUENCE [LARGE SCALE GENOMIC DNA]</scope>
    <source>
        <strain evidence="5">cv. Jeju island</strain>
        <tissue evidence="4">Leaf</tissue>
    </source>
</reference>
<dbReference type="InterPro" id="IPR007701">
    <property type="entry name" value="Interferon-rel_develop_reg_N"/>
</dbReference>
<dbReference type="PANTHER" id="PTHR12354">
    <property type="entry name" value="INTERFERON-RELATED DEVELOPMENTAL REGULATOR"/>
    <property type="match status" value="1"/>
</dbReference>
<feature type="compositionally biased region" description="Basic and acidic residues" evidence="2">
    <location>
        <begin position="16"/>
        <end position="25"/>
    </location>
</feature>
<dbReference type="SUPFAM" id="SSF48371">
    <property type="entry name" value="ARM repeat"/>
    <property type="match status" value="1"/>
</dbReference>
<comment type="similarity">
    <text evidence="1">Belongs to the IFRD family.</text>
</comment>